<dbReference type="OrthoDB" id="8945219at2"/>
<sequence>MRRLLSLIAFLAGGFSTEVIRPLQCDLAPASRRVMPATARLRRRTGPALPGGGKGRRTQPSSL</sequence>
<dbReference type="Proteomes" id="UP000337189">
    <property type="component" value="Unassembled WGS sequence"/>
</dbReference>
<evidence type="ECO:0000313" key="2">
    <source>
        <dbReference type="EMBL" id="VVD84483.1"/>
    </source>
</evidence>
<evidence type="ECO:0000313" key="3">
    <source>
        <dbReference type="Proteomes" id="UP000337189"/>
    </source>
</evidence>
<evidence type="ECO:0000256" key="1">
    <source>
        <dbReference type="SAM" id="MobiDB-lite"/>
    </source>
</evidence>
<organism evidence="2 3">
    <name type="scientific">Pandoraea communis</name>
    <dbReference type="NCBI Taxonomy" id="2508297"/>
    <lineage>
        <taxon>Bacteria</taxon>
        <taxon>Pseudomonadati</taxon>
        <taxon>Pseudomonadota</taxon>
        <taxon>Betaproteobacteria</taxon>
        <taxon>Burkholderiales</taxon>
        <taxon>Burkholderiaceae</taxon>
        <taxon>Pandoraea</taxon>
    </lineage>
</organism>
<dbReference type="AlphaFoldDB" id="A0A5E4TC21"/>
<protein>
    <submittedName>
        <fullName evidence="2">Uncharacterized protein</fullName>
    </submittedName>
</protein>
<dbReference type="RefSeq" id="WP_150689941.1">
    <property type="nucleotide sequence ID" value="NZ_CABPSJ010000002.1"/>
</dbReference>
<reference evidence="2 3" key="1">
    <citation type="submission" date="2019-08" db="EMBL/GenBank/DDBJ databases">
        <authorList>
            <person name="Peeters C."/>
        </authorList>
    </citation>
    <scope>NUCLEOTIDE SEQUENCE [LARGE SCALE GENOMIC DNA]</scope>
    <source>
        <strain evidence="2 3">LMG 31110</strain>
    </source>
</reference>
<proteinExistence type="predicted"/>
<gene>
    <name evidence="2" type="ORF">PCO31110_01280</name>
</gene>
<feature type="region of interest" description="Disordered" evidence="1">
    <location>
        <begin position="36"/>
        <end position="63"/>
    </location>
</feature>
<name>A0A5E4TC21_9BURK</name>
<dbReference type="EMBL" id="CABPSJ010000002">
    <property type="protein sequence ID" value="VVD84483.1"/>
    <property type="molecule type" value="Genomic_DNA"/>
</dbReference>
<accession>A0A5E4TC21</accession>